<comment type="caution">
    <text evidence="6">The sequence shown here is derived from an EMBL/GenBank/DDBJ whole genome shotgun (WGS) entry which is preliminary data.</text>
</comment>
<evidence type="ECO:0000259" key="5">
    <source>
        <dbReference type="PROSITE" id="PS51294"/>
    </source>
</evidence>
<keyword evidence="1" id="KW-0175">Coiled coil</keyword>
<feature type="compositionally biased region" description="Polar residues" evidence="2">
    <location>
        <begin position="945"/>
        <end position="965"/>
    </location>
</feature>
<dbReference type="GO" id="GO:0005654">
    <property type="term" value="C:nucleoplasm"/>
    <property type="evidence" value="ECO:0007669"/>
    <property type="project" value="UniProtKB-ARBA"/>
</dbReference>
<feature type="domain" description="SANT" evidence="4">
    <location>
        <begin position="845"/>
        <end position="896"/>
    </location>
</feature>
<keyword evidence="7" id="KW-1185">Reference proteome</keyword>
<gene>
    <name evidence="6" type="ORF">ACHHYP_14589</name>
</gene>
<dbReference type="OrthoDB" id="10258692at2759"/>
<proteinExistence type="predicted"/>
<feature type="region of interest" description="Disordered" evidence="2">
    <location>
        <begin position="1160"/>
        <end position="1192"/>
    </location>
</feature>
<dbReference type="EMBL" id="JNBR01002137">
    <property type="protein sequence ID" value="OQR83536.1"/>
    <property type="molecule type" value="Genomic_DNA"/>
</dbReference>
<feature type="region of interest" description="Disordered" evidence="2">
    <location>
        <begin position="361"/>
        <end position="400"/>
    </location>
</feature>
<feature type="region of interest" description="Disordered" evidence="2">
    <location>
        <begin position="73"/>
        <end position="114"/>
    </location>
</feature>
<feature type="compositionally biased region" description="Low complexity" evidence="2">
    <location>
        <begin position="927"/>
        <end position="943"/>
    </location>
</feature>
<feature type="domain" description="Myb-like" evidence="3">
    <location>
        <begin position="849"/>
        <end position="892"/>
    </location>
</feature>
<feature type="compositionally biased region" description="Basic and acidic residues" evidence="2">
    <location>
        <begin position="714"/>
        <end position="732"/>
    </location>
</feature>
<dbReference type="Gene3D" id="1.20.58.1880">
    <property type="match status" value="1"/>
</dbReference>
<feature type="coiled-coil region" evidence="1">
    <location>
        <begin position="1222"/>
        <end position="1259"/>
    </location>
</feature>
<dbReference type="InterPro" id="IPR001005">
    <property type="entry name" value="SANT/Myb"/>
</dbReference>
<dbReference type="PANTHER" id="PTHR13992">
    <property type="entry name" value="NUCLEAR RECEPTOR CO-REPRESSOR RELATED NCOR"/>
    <property type="match status" value="1"/>
</dbReference>
<dbReference type="PROSITE" id="PS51294">
    <property type="entry name" value="HTH_MYB"/>
    <property type="match status" value="1"/>
</dbReference>
<feature type="compositionally biased region" description="Low complexity" evidence="2">
    <location>
        <begin position="73"/>
        <end position="82"/>
    </location>
</feature>
<evidence type="ECO:0008006" key="8">
    <source>
        <dbReference type="Google" id="ProtNLM"/>
    </source>
</evidence>
<dbReference type="Gene3D" id="1.10.10.60">
    <property type="entry name" value="Homeodomain-like"/>
    <property type="match status" value="1"/>
</dbReference>
<feature type="region of interest" description="Disordered" evidence="2">
    <location>
        <begin position="908"/>
        <end position="965"/>
    </location>
</feature>
<dbReference type="InterPro" id="IPR017930">
    <property type="entry name" value="Myb_dom"/>
</dbReference>
<dbReference type="InterPro" id="IPR009057">
    <property type="entry name" value="Homeodomain-like_sf"/>
</dbReference>
<organism evidence="6 7">
    <name type="scientific">Achlya hypogyna</name>
    <name type="common">Oomycete</name>
    <name type="synonym">Protoachlya hypogyna</name>
    <dbReference type="NCBI Taxonomy" id="1202772"/>
    <lineage>
        <taxon>Eukaryota</taxon>
        <taxon>Sar</taxon>
        <taxon>Stramenopiles</taxon>
        <taxon>Oomycota</taxon>
        <taxon>Saprolegniomycetes</taxon>
        <taxon>Saprolegniales</taxon>
        <taxon>Achlyaceae</taxon>
        <taxon>Achlya</taxon>
    </lineage>
</organism>
<feature type="domain" description="SANT" evidence="4">
    <location>
        <begin position="485"/>
        <end position="536"/>
    </location>
</feature>
<dbReference type="PANTHER" id="PTHR13992:SF39">
    <property type="entry name" value="SMRTER, ISOFORM G"/>
    <property type="match status" value="1"/>
</dbReference>
<feature type="compositionally biased region" description="Pro residues" evidence="2">
    <location>
        <begin position="763"/>
        <end position="789"/>
    </location>
</feature>
<reference evidence="6 7" key="1">
    <citation type="journal article" date="2014" name="Genome Biol. Evol.">
        <title>The secreted proteins of Achlya hypogyna and Thraustotheca clavata identify the ancestral oomycete secretome and reveal gene acquisitions by horizontal gene transfer.</title>
        <authorList>
            <person name="Misner I."/>
            <person name="Blouin N."/>
            <person name="Leonard G."/>
            <person name="Richards T.A."/>
            <person name="Lane C.E."/>
        </authorList>
    </citation>
    <scope>NUCLEOTIDE SEQUENCE [LARGE SCALE GENOMIC DNA]</scope>
    <source>
        <strain evidence="6 7">ATCC 48635</strain>
    </source>
</reference>
<feature type="region of interest" description="Disordered" evidence="2">
    <location>
        <begin position="690"/>
        <end position="793"/>
    </location>
</feature>
<evidence type="ECO:0000313" key="7">
    <source>
        <dbReference type="Proteomes" id="UP000243579"/>
    </source>
</evidence>
<feature type="compositionally biased region" description="Pro residues" evidence="2">
    <location>
        <begin position="1282"/>
        <end position="1296"/>
    </location>
</feature>
<feature type="compositionally biased region" description="Polar residues" evidence="2">
    <location>
        <begin position="908"/>
        <end position="926"/>
    </location>
</feature>
<dbReference type="STRING" id="1202772.A0A1V9YCX3"/>
<feature type="region of interest" description="Disordered" evidence="2">
    <location>
        <begin position="1059"/>
        <end position="1139"/>
    </location>
</feature>
<feature type="compositionally biased region" description="Low complexity" evidence="2">
    <location>
        <begin position="361"/>
        <end position="398"/>
    </location>
</feature>
<feature type="compositionally biased region" description="Low complexity" evidence="2">
    <location>
        <begin position="1160"/>
        <end position="1173"/>
    </location>
</feature>
<evidence type="ECO:0000256" key="1">
    <source>
        <dbReference type="SAM" id="Coils"/>
    </source>
</evidence>
<dbReference type="GO" id="GO:0032991">
    <property type="term" value="C:protein-containing complex"/>
    <property type="evidence" value="ECO:0007669"/>
    <property type="project" value="UniProtKB-ARBA"/>
</dbReference>
<feature type="domain" description="HTH myb-type" evidence="5">
    <location>
        <begin position="848"/>
        <end position="896"/>
    </location>
</feature>
<accession>A0A1V9YCX3</accession>
<evidence type="ECO:0000259" key="4">
    <source>
        <dbReference type="PROSITE" id="PS51293"/>
    </source>
</evidence>
<protein>
    <recommendedName>
        <fullName evidence="8">SANT domain-containing protein</fullName>
    </recommendedName>
</protein>
<sequence>MIVASATPRPSVDLKRSESLSLPKPAEVAVLEPPRPPLTDATTTEGCASPAEDRDGQAAKRVRLGWGQGLVAAASPSATPAAKRPRIGWGQGLMSQAETPTPKTPTAGVTPDKPPLPGLLPRPGLLPTPVHPSPMHPAPVVTTPQGPLLPTPVPQAGLLPTPVAPSPDSMLAAAPVPVAAETPVVAPPRKEDILVSIDELDADISRVKDQLVASRDEFEALKMQPVTLFDEPEEPVIVEPVKPKARPVLVDPELMAAVNSLLSVNQEKADAAAAAVAILGAAAVSYVTPAEAPGVRDIIAGCAALRPRMLARALMRKKAHHVKMRALAVEFVQLKKAWRHRVRRIEKDKKKQEKLRSKLLLKQQKSAAASTPESAAAATDDGANNVRTSSRLTNNSSSQPLLATLQTGLEKDSAAQWEQENRRKRLKGAMVASGASTGPYVIPDMLLDPDQLLVQRFVRQPRVHLTGLETPSTPADGQLQVAVEKLTNPWSDLEKCIYVDKFLQFPKQFYQIGTYLKNKTTGDVIAFYYNTKKVVDYKAIIREQQLRRRGAGIKNTWNCWHLSVCVAMALGVQFPDNIKTLLLQPGNFRSHQAANCILHAVKDVKDATDDAASTTTDDDKDKDAAMPMVLDLTTLVSDNAYSTGYEATSVSVRQRFLDFRASSQYQPDPPPVDLDTEPLKAVSKLKLKKDPVVEAMPSPASRRKAGTPRATSAPKKDAKRSAKPKKDAEAPKKPKVSPTHTQEEAPLPPPEADSPVRDKKPAAKPPAPQPTPPTQLPMLPPPPMVPPPQLLSQRPNPMLQLNVPLHVPVLHTPSPSGGMHHPSLLPTPLGQPSVLNPTNLPPGKRVVQKWTEQEKSDFLKYFSVYGKDWSALTNSIPTKTAAQIKNYYQNYKNRLGLQDILKKRTERITSTGSGPNTPQSGPSTMQPASPAALGSPSGGAPASFTFASMQSQGAPPSQQAEYPYQSSLSARHKLMQLQCELSRLTMQQLPPEAPVSSNPTSMAYSTINSQASQMKLLQYSLQQQVQMLQMQIHQQELQSAAMPYQNAPLMSFSSILNESSGSPYAAQTPPASTPVPLSRSSVSSLLNRQQRANDTPPPTQAPTPAVNLPLGHPLRPTVQPQQPYYGASSHTPLHHHSQASRSLYPAMVEASGDMMYPQAQSFQQQLQQRQMQQSHGHYASGKQSPQPAAADTEAVWTLEQQMRYEEEAQSLHRAALEKEAFARRAEEEAARAAAAAAAAARALQEAQAARQEAMHLAANAARYTSHIQRQGMHMPYAGGSLPPHPGSSMPPPPMQPPQQKQHQYHHLPPIPTMQTDADGPPSPQGSSSKPKL</sequence>
<dbReference type="PROSITE" id="PS50090">
    <property type="entry name" value="MYB_LIKE"/>
    <property type="match status" value="1"/>
</dbReference>
<feature type="compositionally biased region" description="Low complexity" evidence="2">
    <location>
        <begin position="1074"/>
        <end position="1086"/>
    </location>
</feature>
<dbReference type="SMART" id="SM00717">
    <property type="entry name" value="SANT"/>
    <property type="match status" value="2"/>
</dbReference>
<evidence type="ECO:0000313" key="6">
    <source>
        <dbReference type="EMBL" id="OQR83536.1"/>
    </source>
</evidence>
<dbReference type="InterPro" id="IPR017884">
    <property type="entry name" value="SANT_dom"/>
</dbReference>
<dbReference type="GO" id="GO:0000785">
    <property type="term" value="C:chromatin"/>
    <property type="evidence" value="ECO:0007669"/>
    <property type="project" value="TreeGrafter"/>
</dbReference>
<dbReference type="PROSITE" id="PS51293">
    <property type="entry name" value="SANT"/>
    <property type="match status" value="2"/>
</dbReference>
<dbReference type="Proteomes" id="UP000243579">
    <property type="component" value="Unassembled WGS sequence"/>
</dbReference>
<dbReference type="CDD" id="cd00167">
    <property type="entry name" value="SANT"/>
    <property type="match status" value="1"/>
</dbReference>
<name>A0A1V9YCX3_ACHHY</name>
<dbReference type="GO" id="GO:0006357">
    <property type="term" value="P:regulation of transcription by RNA polymerase II"/>
    <property type="evidence" value="ECO:0007669"/>
    <property type="project" value="TreeGrafter"/>
</dbReference>
<evidence type="ECO:0000256" key="2">
    <source>
        <dbReference type="SAM" id="MobiDB-lite"/>
    </source>
</evidence>
<feature type="region of interest" description="Disordered" evidence="2">
    <location>
        <begin position="1"/>
        <end position="57"/>
    </location>
</feature>
<evidence type="ECO:0000259" key="3">
    <source>
        <dbReference type="PROSITE" id="PS50090"/>
    </source>
</evidence>
<dbReference type="Pfam" id="PF00249">
    <property type="entry name" value="Myb_DNA-binding"/>
    <property type="match status" value="1"/>
</dbReference>
<feature type="region of interest" description="Disordered" evidence="2">
    <location>
        <begin position="1273"/>
        <end position="1332"/>
    </location>
</feature>
<dbReference type="InterPro" id="IPR051571">
    <property type="entry name" value="N-CoR_corepressor"/>
</dbReference>
<dbReference type="SUPFAM" id="SSF46689">
    <property type="entry name" value="Homeodomain-like"/>
    <property type="match status" value="2"/>
</dbReference>